<proteinExistence type="predicted"/>
<evidence type="ECO:0000256" key="4">
    <source>
        <dbReference type="ARBA" id="ARBA00022729"/>
    </source>
</evidence>
<evidence type="ECO:0000313" key="9">
    <source>
        <dbReference type="Proteomes" id="UP000501600"/>
    </source>
</evidence>
<dbReference type="FunFam" id="3.40.630.10:FF:000088">
    <property type="entry name" value="Peptidase M20"/>
    <property type="match status" value="1"/>
</dbReference>
<dbReference type="Proteomes" id="UP000501600">
    <property type="component" value="Chromosome"/>
</dbReference>
<protein>
    <submittedName>
        <fullName evidence="8">M28 family peptidase</fullName>
    </submittedName>
</protein>
<evidence type="ECO:0000259" key="7">
    <source>
        <dbReference type="Pfam" id="PF04389"/>
    </source>
</evidence>
<keyword evidence="9" id="KW-1185">Reference proteome</keyword>
<evidence type="ECO:0000313" key="8">
    <source>
        <dbReference type="EMBL" id="QJB70582.1"/>
    </source>
</evidence>
<keyword evidence="1" id="KW-0031">Aminopeptidase</keyword>
<evidence type="ECO:0000256" key="2">
    <source>
        <dbReference type="ARBA" id="ARBA00022670"/>
    </source>
</evidence>
<accession>A0A6H2DPJ0</accession>
<reference evidence="8 9" key="1">
    <citation type="submission" date="2020-04" db="EMBL/GenBank/DDBJ databases">
        <title>Genome sequence for Sphingorhabdus sp. strain M1.</title>
        <authorList>
            <person name="Park S.-J."/>
        </authorList>
    </citation>
    <scope>NUCLEOTIDE SEQUENCE [LARGE SCALE GENOMIC DNA]</scope>
    <source>
        <strain evidence="8 9">JK6</strain>
    </source>
</reference>
<feature type="domain" description="Peptidase M28" evidence="7">
    <location>
        <begin position="308"/>
        <end position="521"/>
    </location>
</feature>
<dbReference type="GO" id="GO:0006508">
    <property type="term" value="P:proteolysis"/>
    <property type="evidence" value="ECO:0007669"/>
    <property type="project" value="UniProtKB-KW"/>
</dbReference>
<dbReference type="EMBL" id="CP051217">
    <property type="protein sequence ID" value="QJB70582.1"/>
    <property type="molecule type" value="Genomic_DNA"/>
</dbReference>
<dbReference type="Gene3D" id="3.50.30.30">
    <property type="match status" value="1"/>
</dbReference>
<dbReference type="AlphaFoldDB" id="A0A6H2DPJ0"/>
<dbReference type="SUPFAM" id="SSF53187">
    <property type="entry name" value="Zn-dependent exopeptidases"/>
    <property type="match status" value="1"/>
</dbReference>
<dbReference type="GO" id="GO:0008235">
    <property type="term" value="F:metalloexopeptidase activity"/>
    <property type="evidence" value="ECO:0007669"/>
    <property type="project" value="InterPro"/>
</dbReference>
<keyword evidence="2" id="KW-0645">Protease</keyword>
<dbReference type="InterPro" id="IPR007484">
    <property type="entry name" value="Peptidase_M28"/>
</dbReference>
<dbReference type="PANTHER" id="PTHR12147">
    <property type="entry name" value="METALLOPEPTIDASE M28 FAMILY MEMBER"/>
    <property type="match status" value="1"/>
</dbReference>
<organism evidence="8 9">
    <name type="scientific">Parasphingorhabdus halotolerans</name>
    <dbReference type="NCBI Taxonomy" id="2725558"/>
    <lineage>
        <taxon>Bacteria</taxon>
        <taxon>Pseudomonadati</taxon>
        <taxon>Pseudomonadota</taxon>
        <taxon>Alphaproteobacteria</taxon>
        <taxon>Sphingomonadales</taxon>
        <taxon>Sphingomonadaceae</taxon>
        <taxon>Parasphingorhabdus</taxon>
    </lineage>
</organism>
<dbReference type="GO" id="GO:0004177">
    <property type="term" value="F:aminopeptidase activity"/>
    <property type="evidence" value="ECO:0007669"/>
    <property type="project" value="UniProtKB-KW"/>
</dbReference>
<dbReference type="PANTHER" id="PTHR12147:SF56">
    <property type="entry name" value="AMINOPEPTIDASE YDR415C-RELATED"/>
    <property type="match status" value="1"/>
</dbReference>
<dbReference type="Pfam" id="PF04389">
    <property type="entry name" value="Peptidase_M28"/>
    <property type="match status" value="1"/>
</dbReference>
<sequence>MNLKMVAALTLPVLLISACKKIDNVDVAADMPEIAAPELSVETMKSITEELSSDAYEGRAPGTAGEEKTLALLTKKFADAGLEPGNGDSWYQDVPLVGITATKTSPLTIKGKDANLSFNFGSDYVFTSYQEQAKIDITDSEMVFVGYGITAPERGWSDYDGVDVKGKTVVILVNDPDFGTESLEGEFGGRAMTYYGRWTYKYEEAARQGAAAAIIIHDTDPAAYGWNVVESSWTGEQFYAQSSDGGASQTKANGWIQKDAAAKIFAAAGQDMAAQMTAAKKKGFKAVPLGLTASASLENTIKKTDSKNVVGILKGKTRPDEYVIYTAHWDHLGRCKPAPDGDDICNGAVDNATGTAALVALAEAHVKAGAPDRSIIFLAVTAEESGLLGSKYYADNPIYPLDKTVGGVNMDAFGMAGPAKNVVVVGKGKSQLDRYLESALTADGRVAEAEPTPEKGFYYRSDHFSFAKLGVPMIYFEGGEDLVDGGREAGEAISLDYTENKYHGPKDEYNPDWNWDGVMSDLKVYYTVARMLAMTDDWPNWNEGDEFRSIRDKSRAGS</sequence>
<evidence type="ECO:0000256" key="3">
    <source>
        <dbReference type="ARBA" id="ARBA00022723"/>
    </source>
</evidence>
<evidence type="ECO:0000256" key="1">
    <source>
        <dbReference type="ARBA" id="ARBA00022438"/>
    </source>
</evidence>
<gene>
    <name evidence="8" type="ORF">HF685_00190</name>
</gene>
<keyword evidence="4" id="KW-0732">Signal</keyword>
<dbReference type="Gene3D" id="3.40.630.10">
    <property type="entry name" value="Zn peptidases"/>
    <property type="match status" value="1"/>
</dbReference>
<evidence type="ECO:0000256" key="6">
    <source>
        <dbReference type="ARBA" id="ARBA00022833"/>
    </source>
</evidence>
<keyword evidence="3" id="KW-0479">Metal-binding</keyword>
<dbReference type="KEGG" id="phao:HF685_00190"/>
<name>A0A6H2DPJ0_9SPHN</name>
<dbReference type="SUPFAM" id="SSF52025">
    <property type="entry name" value="PA domain"/>
    <property type="match status" value="1"/>
</dbReference>
<keyword evidence="6" id="KW-0862">Zinc</keyword>
<dbReference type="CDD" id="cd05660">
    <property type="entry name" value="M28_like_PA"/>
    <property type="match status" value="1"/>
</dbReference>
<dbReference type="GO" id="GO:0046872">
    <property type="term" value="F:metal ion binding"/>
    <property type="evidence" value="ECO:0007669"/>
    <property type="project" value="UniProtKB-KW"/>
</dbReference>
<dbReference type="InterPro" id="IPR046450">
    <property type="entry name" value="PA_dom_sf"/>
</dbReference>
<keyword evidence="5" id="KW-0378">Hydrolase</keyword>
<evidence type="ECO:0000256" key="5">
    <source>
        <dbReference type="ARBA" id="ARBA00022801"/>
    </source>
</evidence>
<dbReference type="InterPro" id="IPR045175">
    <property type="entry name" value="M28_fam"/>
</dbReference>
<dbReference type="PROSITE" id="PS51257">
    <property type="entry name" value="PROKAR_LIPOPROTEIN"/>
    <property type="match status" value="1"/>
</dbReference>